<proteinExistence type="predicted"/>
<dbReference type="RefSeq" id="WP_097847062.1">
    <property type="nucleotide sequence ID" value="NZ_NUAS01000010.1"/>
</dbReference>
<sequence>MTKKQTEDLKIQPRLYTAEPNLEKSKWNIQQTFILKLNQSVPEKKEEVQNVMKETERVVQENEAFEEEIDKTEQVLQGETTTLGEEILAEQDQQGDLDITKDIELVEKTEIATIAEVTKVAEESTELIGEQVKETKSGKSQICLKDLTKKSFKDMDNEEKIYFFLHRPHYIPNVKCRVITEKDIYVGFIISYEDGYVSINSAQAFEKFHVKFEEIVSIQMMGI</sequence>
<name>A0A2C4VXX6_9BACI</name>
<reference evidence="1 2" key="1">
    <citation type="submission" date="2017-09" db="EMBL/GenBank/DDBJ databases">
        <title>Large-scale bioinformatics analysis of Bacillus genomes uncovers conserved roles of natural products in bacterial physiology.</title>
        <authorList>
            <consortium name="Agbiome Team Llc"/>
            <person name="Bleich R.M."/>
            <person name="Grubbs K.J."/>
            <person name="Santa Maria K.C."/>
            <person name="Allen S.E."/>
            <person name="Farag S."/>
            <person name="Shank E.A."/>
            <person name="Bowers A."/>
        </authorList>
    </citation>
    <scope>NUCLEOTIDE SEQUENCE [LARGE SCALE GENOMIC DNA]</scope>
    <source>
        <strain evidence="1 2">AFS009893</strain>
    </source>
</reference>
<dbReference type="EMBL" id="NUDP01000013">
    <property type="protein sequence ID" value="PEM72299.1"/>
    <property type="molecule type" value="Genomic_DNA"/>
</dbReference>
<dbReference type="InterPro" id="IPR025439">
    <property type="entry name" value="Spore_coat_CotO"/>
</dbReference>
<dbReference type="Proteomes" id="UP000219775">
    <property type="component" value="Unassembled WGS sequence"/>
</dbReference>
<evidence type="ECO:0000313" key="1">
    <source>
        <dbReference type="EMBL" id="PEM72299.1"/>
    </source>
</evidence>
<evidence type="ECO:0008006" key="3">
    <source>
        <dbReference type="Google" id="ProtNLM"/>
    </source>
</evidence>
<dbReference type="Pfam" id="PF14153">
    <property type="entry name" value="Spore_coat_CotO"/>
    <property type="match status" value="1"/>
</dbReference>
<evidence type="ECO:0000313" key="2">
    <source>
        <dbReference type="Proteomes" id="UP000219775"/>
    </source>
</evidence>
<dbReference type="AlphaFoldDB" id="A0A2C4VXX6"/>
<accession>A0A2C4VXX6</accession>
<comment type="caution">
    <text evidence="1">The sequence shown here is derived from an EMBL/GenBank/DDBJ whole genome shotgun (WGS) entry which is preliminary data.</text>
</comment>
<protein>
    <recommendedName>
        <fullName evidence="3">Spore coat protein CotO</fullName>
    </recommendedName>
</protein>
<gene>
    <name evidence="1" type="ORF">CN613_03660</name>
</gene>
<organism evidence="1 2">
    <name type="scientific">Bacillus pseudomycoides</name>
    <dbReference type="NCBI Taxonomy" id="64104"/>
    <lineage>
        <taxon>Bacteria</taxon>
        <taxon>Bacillati</taxon>
        <taxon>Bacillota</taxon>
        <taxon>Bacilli</taxon>
        <taxon>Bacillales</taxon>
        <taxon>Bacillaceae</taxon>
        <taxon>Bacillus</taxon>
        <taxon>Bacillus cereus group</taxon>
    </lineage>
</organism>